<organism evidence="2 3">
    <name type="scientific">Hoylesella enoeca</name>
    <dbReference type="NCBI Taxonomy" id="76123"/>
    <lineage>
        <taxon>Bacteria</taxon>
        <taxon>Pseudomonadati</taxon>
        <taxon>Bacteroidota</taxon>
        <taxon>Bacteroidia</taxon>
        <taxon>Bacteroidales</taxon>
        <taxon>Prevotellaceae</taxon>
        <taxon>Hoylesella</taxon>
    </lineage>
</organism>
<feature type="chain" id="PRO_5006601944" description="Entericidin" evidence="1">
    <location>
        <begin position="21"/>
        <end position="68"/>
    </location>
</feature>
<proteinExistence type="predicted"/>
<evidence type="ECO:0000313" key="2">
    <source>
        <dbReference type="EMBL" id="ALO49247.1"/>
    </source>
</evidence>
<sequence length="68" mass="7226">MRKILFLVLAVILSAAISTACRFAPKEETGDTVAASVFEPHDPVPVKTVPETDSAAVKDSVKVDSLRS</sequence>
<dbReference type="RefSeq" id="WP_025065416.1">
    <property type="nucleotide sequence ID" value="NZ_CP013195.1"/>
</dbReference>
<feature type="signal peptide" evidence="1">
    <location>
        <begin position="1"/>
        <end position="20"/>
    </location>
</feature>
<dbReference type="Proteomes" id="UP000056252">
    <property type="component" value="Chromosome"/>
</dbReference>
<keyword evidence="3" id="KW-1185">Reference proteome</keyword>
<protein>
    <recommendedName>
        <fullName evidence="4">Entericidin</fullName>
    </recommendedName>
</protein>
<evidence type="ECO:0008006" key="4">
    <source>
        <dbReference type="Google" id="ProtNLM"/>
    </source>
</evidence>
<gene>
    <name evidence="2" type="ORF">AS203_09230</name>
</gene>
<evidence type="ECO:0000313" key="3">
    <source>
        <dbReference type="Proteomes" id="UP000056252"/>
    </source>
</evidence>
<keyword evidence="1" id="KW-0732">Signal</keyword>
<dbReference type="OrthoDB" id="1082786at2"/>
<name>A0A0S2KMI8_9BACT</name>
<evidence type="ECO:0000256" key="1">
    <source>
        <dbReference type="SAM" id="SignalP"/>
    </source>
</evidence>
<reference evidence="3" key="1">
    <citation type="submission" date="2015-11" db="EMBL/GenBank/DDBJ databases">
        <authorList>
            <person name="Holder M.E."/>
            <person name="Ajami N.J."/>
            <person name="Petrosino J.F."/>
        </authorList>
    </citation>
    <scope>NUCLEOTIDE SEQUENCE [LARGE SCALE GENOMIC DNA]</scope>
    <source>
        <strain evidence="3">F0113</strain>
    </source>
</reference>
<dbReference type="AlphaFoldDB" id="A0A0S2KMI8"/>
<dbReference type="PROSITE" id="PS51257">
    <property type="entry name" value="PROKAR_LIPOPROTEIN"/>
    <property type="match status" value="1"/>
</dbReference>
<accession>A0A0S2KMI8</accession>
<dbReference type="EMBL" id="CP013195">
    <property type="protein sequence ID" value="ALO49247.1"/>
    <property type="molecule type" value="Genomic_DNA"/>
</dbReference>
<dbReference type="KEGG" id="peo:AS203_09230"/>